<gene>
    <name evidence="1" type="ORF">SO802_034438</name>
</gene>
<protein>
    <submittedName>
        <fullName evidence="1">Uncharacterized protein</fullName>
    </submittedName>
</protein>
<evidence type="ECO:0000313" key="2">
    <source>
        <dbReference type="Proteomes" id="UP001459277"/>
    </source>
</evidence>
<sequence length="91" mass="10461">MCNERIHAGQIKQRKVKSRHFLDCQKPTDIPSWLLKLFMITSAGPTDKASKEPFGKNLYNQEYWASFRADASSNFILGCAYGERITKVVFM</sequence>
<evidence type="ECO:0000313" key="1">
    <source>
        <dbReference type="EMBL" id="KAK9984913.1"/>
    </source>
</evidence>
<dbReference type="AlphaFoldDB" id="A0AAW2BHL3"/>
<proteinExistence type="predicted"/>
<organism evidence="1 2">
    <name type="scientific">Lithocarpus litseifolius</name>
    <dbReference type="NCBI Taxonomy" id="425828"/>
    <lineage>
        <taxon>Eukaryota</taxon>
        <taxon>Viridiplantae</taxon>
        <taxon>Streptophyta</taxon>
        <taxon>Embryophyta</taxon>
        <taxon>Tracheophyta</taxon>
        <taxon>Spermatophyta</taxon>
        <taxon>Magnoliopsida</taxon>
        <taxon>eudicotyledons</taxon>
        <taxon>Gunneridae</taxon>
        <taxon>Pentapetalae</taxon>
        <taxon>rosids</taxon>
        <taxon>fabids</taxon>
        <taxon>Fagales</taxon>
        <taxon>Fagaceae</taxon>
        <taxon>Lithocarpus</taxon>
    </lineage>
</organism>
<comment type="caution">
    <text evidence="1">The sequence shown here is derived from an EMBL/GenBank/DDBJ whole genome shotgun (WGS) entry which is preliminary data.</text>
</comment>
<dbReference type="EMBL" id="JAZDWU010000012">
    <property type="protein sequence ID" value="KAK9984913.1"/>
    <property type="molecule type" value="Genomic_DNA"/>
</dbReference>
<dbReference type="Proteomes" id="UP001459277">
    <property type="component" value="Unassembled WGS sequence"/>
</dbReference>
<name>A0AAW2BHL3_9ROSI</name>
<reference evidence="1 2" key="1">
    <citation type="submission" date="2024-01" db="EMBL/GenBank/DDBJ databases">
        <title>A telomere-to-telomere, gap-free genome of sweet tea (Lithocarpus litseifolius).</title>
        <authorList>
            <person name="Zhou J."/>
        </authorList>
    </citation>
    <scope>NUCLEOTIDE SEQUENCE [LARGE SCALE GENOMIC DNA]</scope>
    <source>
        <strain evidence="1">Zhou-2022a</strain>
        <tissue evidence="1">Leaf</tissue>
    </source>
</reference>
<accession>A0AAW2BHL3</accession>
<keyword evidence="2" id="KW-1185">Reference proteome</keyword>